<dbReference type="Pfam" id="PF00486">
    <property type="entry name" value="Trans_reg_C"/>
    <property type="match status" value="1"/>
</dbReference>
<dbReference type="GO" id="GO:0000976">
    <property type="term" value="F:transcription cis-regulatory region binding"/>
    <property type="evidence" value="ECO:0007669"/>
    <property type="project" value="TreeGrafter"/>
</dbReference>
<dbReference type="SMART" id="SM00448">
    <property type="entry name" value="REC"/>
    <property type="match status" value="1"/>
</dbReference>
<keyword evidence="3" id="KW-0902">Two-component regulatory system</keyword>
<feature type="DNA-binding region" description="OmpR/PhoB-type" evidence="9">
    <location>
        <begin position="130"/>
        <end position="231"/>
    </location>
</feature>
<dbReference type="PROSITE" id="PS50110">
    <property type="entry name" value="RESPONSE_REGULATORY"/>
    <property type="match status" value="1"/>
</dbReference>
<sequence length="231" mass="26452">MNSNYKILVVDDEKNIVDVVKAYLEKDGFFVITASEGDEALKLFHSENPHLVVLDLMIPKISGEEVCKRIRSVSTVPIIMLTAKIDEENRINGISIGADDYILKPFSARELVVRVRAILRRAYNDFTPLADVLYFNQGRLFIDVKKMIVKKDDVIINLTSNEFKVLLSLVKNPGDVFSREKLIESSFGMDYDGFDRTIDTYIKNLRQKLEDNPKDPNYIVTIYGMGYKFIP</sequence>
<dbReference type="Gene3D" id="6.10.250.690">
    <property type="match status" value="1"/>
</dbReference>
<dbReference type="FunFam" id="3.40.50.2300:FF:000001">
    <property type="entry name" value="DNA-binding response regulator PhoB"/>
    <property type="match status" value="1"/>
</dbReference>
<evidence type="ECO:0000256" key="5">
    <source>
        <dbReference type="ARBA" id="ARBA00023125"/>
    </source>
</evidence>
<dbReference type="InterPro" id="IPR001789">
    <property type="entry name" value="Sig_transdc_resp-reg_receiver"/>
</dbReference>
<evidence type="ECO:0000256" key="1">
    <source>
        <dbReference type="ARBA" id="ARBA00018672"/>
    </source>
</evidence>
<dbReference type="Gene3D" id="3.40.50.2300">
    <property type="match status" value="1"/>
</dbReference>
<keyword evidence="5 9" id="KW-0238">DNA-binding</keyword>
<evidence type="ECO:0000313" key="13">
    <source>
        <dbReference type="Proteomes" id="UP000184080"/>
    </source>
</evidence>
<comment type="function">
    <text evidence="7">May play the central regulatory role in sporulation. It may be an element of the effector pathway responsible for the activation of sporulation genes in response to nutritional stress. Spo0A may act in concert with spo0H (a sigma factor) to control the expression of some genes that are critical to the sporulation process.</text>
</comment>
<dbReference type="OrthoDB" id="9802426at2"/>
<dbReference type="GO" id="GO:0000156">
    <property type="term" value="F:phosphorelay response regulator activity"/>
    <property type="evidence" value="ECO:0007669"/>
    <property type="project" value="TreeGrafter"/>
</dbReference>
<reference evidence="12 13" key="1">
    <citation type="submission" date="2016-11" db="EMBL/GenBank/DDBJ databases">
        <authorList>
            <person name="Jaros S."/>
            <person name="Januszkiewicz K."/>
            <person name="Wedrychowicz H."/>
        </authorList>
    </citation>
    <scope>NUCLEOTIDE SEQUENCE [LARGE SCALE GENOMIC DNA]</scope>
    <source>
        <strain evidence="12 13">DSM 21864</strain>
    </source>
</reference>
<protein>
    <recommendedName>
        <fullName evidence="1">Stage 0 sporulation protein A homolog</fullName>
    </recommendedName>
</protein>
<keyword evidence="6" id="KW-0804">Transcription</keyword>
<dbReference type="GO" id="GO:0006355">
    <property type="term" value="P:regulation of DNA-templated transcription"/>
    <property type="evidence" value="ECO:0007669"/>
    <property type="project" value="InterPro"/>
</dbReference>
<dbReference type="AlphaFoldDB" id="A0A1M6DFC2"/>
<dbReference type="Proteomes" id="UP000184080">
    <property type="component" value="Unassembled WGS sequence"/>
</dbReference>
<dbReference type="InterPro" id="IPR016032">
    <property type="entry name" value="Sig_transdc_resp-reg_C-effctor"/>
</dbReference>
<evidence type="ECO:0000256" key="4">
    <source>
        <dbReference type="ARBA" id="ARBA00023015"/>
    </source>
</evidence>
<dbReference type="STRING" id="1121298.SAMN05444401_1450"/>
<keyword evidence="13" id="KW-1185">Reference proteome</keyword>
<evidence type="ECO:0000256" key="9">
    <source>
        <dbReference type="PROSITE-ProRule" id="PRU01091"/>
    </source>
</evidence>
<accession>A0A1M6DFC2</accession>
<keyword evidence="2 8" id="KW-0597">Phosphoprotein</keyword>
<dbReference type="EMBL" id="FQZO01000001">
    <property type="protein sequence ID" value="SHI71912.1"/>
    <property type="molecule type" value="Genomic_DNA"/>
</dbReference>
<feature type="domain" description="Response regulatory" evidence="10">
    <location>
        <begin position="6"/>
        <end position="119"/>
    </location>
</feature>
<dbReference type="InterPro" id="IPR011006">
    <property type="entry name" value="CheY-like_superfamily"/>
</dbReference>
<dbReference type="SUPFAM" id="SSF52172">
    <property type="entry name" value="CheY-like"/>
    <property type="match status" value="1"/>
</dbReference>
<dbReference type="InterPro" id="IPR039420">
    <property type="entry name" value="WalR-like"/>
</dbReference>
<organism evidence="12 13">
    <name type="scientific">Clostridium amylolyticum</name>
    <dbReference type="NCBI Taxonomy" id="1121298"/>
    <lineage>
        <taxon>Bacteria</taxon>
        <taxon>Bacillati</taxon>
        <taxon>Bacillota</taxon>
        <taxon>Clostridia</taxon>
        <taxon>Eubacteriales</taxon>
        <taxon>Clostridiaceae</taxon>
        <taxon>Clostridium</taxon>
    </lineage>
</organism>
<dbReference type="PROSITE" id="PS51755">
    <property type="entry name" value="OMPR_PHOB"/>
    <property type="match status" value="1"/>
</dbReference>
<dbReference type="Gene3D" id="1.10.10.10">
    <property type="entry name" value="Winged helix-like DNA-binding domain superfamily/Winged helix DNA-binding domain"/>
    <property type="match status" value="1"/>
</dbReference>
<evidence type="ECO:0000256" key="2">
    <source>
        <dbReference type="ARBA" id="ARBA00022553"/>
    </source>
</evidence>
<dbReference type="RefSeq" id="WP_073004985.1">
    <property type="nucleotide sequence ID" value="NZ_FQZO01000001.1"/>
</dbReference>
<keyword evidence="4" id="KW-0805">Transcription regulation</keyword>
<dbReference type="Pfam" id="PF00072">
    <property type="entry name" value="Response_reg"/>
    <property type="match status" value="1"/>
</dbReference>
<dbReference type="SMART" id="SM00862">
    <property type="entry name" value="Trans_reg_C"/>
    <property type="match status" value="1"/>
</dbReference>
<evidence type="ECO:0000259" key="10">
    <source>
        <dbReference type="PROSITE" id="PS50110"/>
    </source>
</evidence>
<gene>
    <name evidence="12" type="ORF">SAMN05444401_1450</name>
</gene>
<feature type="modified residue" description="4-aspartylphosphate" evidence="8">
    <location>
        <position position="55"/>
    </location>
</feature>
<proteinExistence type="predicted"/>
<dbReference type="GO" id="GO:0005829">
    <property type="term" value="C:cytosol"/>
    <property type="evidence" value="ECO:0007669"/>
    <property type="project" value="TreeGrafter"/>
</dbReference>
<dbReference type="PANTHER" id="PTHR48111">
    <property type="entry name" value="REGULATOR OF RPOS"/>
    <property type="match status" value="1"/>
</dbReference>
<name>A0A1M6DFC2_9CLOT</name>
<evidence type="ECO:0000256" key="8">
    <source>
        <dbReference type="PROSITE-ProRule" id="PRU00169"/>
    </source>
</evidence>
<dbReference type="CDD" id="cd00383">
    <property type="entry name" value="trans_reg_C"/>
    <property type="match status" value="1"/>
</dbReference>
<dbReference type="GO" id="GO:0032993">
    <property type="term" value="C:protein-DNA complex"/>
    <property type="evidence" value="ECO:0007669"/>
    <property type="project" value="TreeGrafter"/>
</dbReference>
<evidence type="ECO:0000256" key="6">
    <source>
        <dbReference type="ARBA" id="ARBA00023163"/>
    </source>
</evidence>
<evidence type="ECO:0000259" key="11">
    <source>
        <dbReference type="PROSITE" id="PS51755"/>
    </source>
</evidence>
<dbReference type="InterPro" id="IPR036388">
    <property type="entry name" value="WH-like_DNA-bd_sf"/>
</dbReference>
<feature type="domain" description="OmpR/PhoB-type" evidence="11">
    <location>
        <begin position="130"/>
        <end position="231"/>
    </location>
</feature>
<dbReference type="SUPFAM" id="SSF46894">
    <property type="entry name" value="C-terminal effector domain of the bipartite response regulators"/>
    <property type="match status" value="1"/>
</dbReference>
<evidence type="ECO:0000256" key="7">
    <source>
        <dbReference type="ARBA" id="ARBA00024867"/>
    </source>
</evidence>
<dbReference type="PANTHER" id="PTHR48111:SF73">
    <property type="entry name" value="ALKALINE PHOSPHATASE SYNTHESIS TRANSCRIPTIONAL REGULATORY PROTEIN PHOP"/>
    <property type="match status" value="1"/>
</dbReference>
<evidence type="ECO:0000313" key="12">
    <source>
        <dbReference type="EMBL" id="SHI71912.1"/>
    </source>
</evidence>
<evidence type="ECO:0000256" key="3">
    <source>
        <dbReference type="ARBA" id="ARBA00023012"/>
    </source>
</evidence>
<dbReference type="InterPro" id="IPR001867">
    <property type="entry name" value="OmpR/PhoB-type_DNA-bd"/>
</dbReference>